<feature type="region of interest" description="Disordered" evidence="2">
    <location>
        <begin position="1"/>
        <end position="25"/>
    </location>
</feature>
<evidence type="ECO:0000256" key="2">
    <source>
        <dbReference type="SAM" id="MobiDB-lite"/>
    </source>
</evidence>
<accession>A0AAW0MQ33</accession>
<reference evidence="4" key="1">
    <citation type="submission" date="2024-04" db="EMBL/GenBank/DDBJ databases">
        <title>Salinicola lusitanus LLJ914,a marine bacterium isolated from the Okinawa Trough.</title>
        <authorList>
            <person name="Li J."/>
        </authorList>
    </citation>
    <scope>NUCLEOTIDE SEQUENCE [LARGE SCALE GENOMIC DNA]</scope>
</reference>
<keyword evidence="1" id="KW-0175">Coiled coil</keyword>
<dbReference type="AlphaFoldDB" id="A0AAW0MQ33"/>
<sequence>MYDMISEPQSTPEPTNDLHPHKNLTPSQNQKLRALLHSLPSTFRSLGSDLTDVRGFLITLTGAWQTFSLQLRQQSAQVSSGIRRDLAHSTGELQKATSRNVQLMEQMNQSEEQLALLKKSEMDSKATVLRVKSELERTHEERLSSQRRCDTLQEQLSTWQRRLEQTSGKYRAAEEEAAGLRAALESVERDARDVRRDRDTLTESHRRALDKLKDDYQSKLALKLSEALEQQRSELTAQLQQQMSEIHRDNALELSIHTEKNRTLLLQHQRDSALLQQKLAERDGQMERLQTELEEERRSREEERRSEEQKIQEERDVWRQQLHQAHTQGQTVTERNRLLQQETLPCAGRPSKLSDQGRRALVVEVTKTPMVTLSELHRSSVERGESSRRKTISAAIHQSDLSKASADAAFAEGKLKPMADALAAPSAVDARVGLC</sequence>
<name>A0AAW0MQ33_9GOBI</name>
<evidence type="ECO:0000313" key="3">
    <source>
        <dbReference type="EMBL" id="KAK7882877.1"/>
    </source>
</evidence>
<proteinExistence type="predicted"/>
<evidence type="ECO:0008006" key="5">
    <source>
        <dbReference type="Google" id="ProtNLM"/>
    </source>
</evidence>
<organism evidence="3 4">
    <name type="scientific">Mugilogobius chulae</name>
    <name type="common">yellowstripe goby</name>
    <dbReference type="NCBI Taxonomy" id="88201"/>
    <lineage>
        <taxon>Eukaryota</taxon>
        <taxon>Metazoa</taxon>
        <taxon>Chordata</taxon>
        <taxon>Craniata</taxon>
        <taxon>Vertebrata</taxon>
        <taxon>Euteleostomi</taxon>
        <taxon>Actinopterygii</taxon>
        <taxon>Neopterygii</taxon>
        <taxon>Teleostei</taxon>
        <taxon>Neoteleostei</taxon>
        <taxon>Acanthomorphata</taxon>
        <taxon>Gobiaria</taxon>
        <taxon>Gobiiformes</taxon>
        <taxon>Gobioidei</taxon>
        <taxon>Gobiidae</taxon>
        <taxon>Gobionellinae</taxon>
        <taxon>Mugilogobius</taxon>
    </lineage>
</organism>
<comment type="caution">
    <text evidence="3">The sequence shown here is derived from an EMBL/GenBank/DDBJ whole genome shotgun (WGS) entry which is preliminary data.</text>
</comment>
<evidence type="ECO:0000313" key="4">
    <source>
        <dbReference type="Proteomes" id="UP001460270"/>
    </source>
</evidence>
<evidence type="ECO:0000256" key="1">
    <source>
        <dbReference type="SAM" id="Coils"/>
    </source>
</evidence>
<gene>
    <name evidence="3" type="ORF">WMY93_029051</name>
</gene>
<keyword evidence="4" id="KW-1185">Reference proteome</keyword>
<feature type="coiled-coil region" evidence="1">
    <location>
        <begin position="93"/>
        <end position="245"/>
    </location>
</feature>
<feature type="region of interest" description="Disordered" evidence="2">
    <location>
        <begin position="281"/>
        <end position="312"/>
    </location>
</feature>
<dbReference type="EMBL" id="JBBPFD010000021">
    <property type="protein sequence ID" value="KAK7882877.1"/>
    <property type="molecule type" value="Genomic_DNA"/>
</dbReference>
<dbReference type="Proteomes" id="UP001460270">
    <property type="component" value="Unassembled WGS sequence"/>
</dbReference>
<protein>
    <recommendedName>
        <fullName evidence="5">Alpha-helical coiled-coil rod protein</fullName>
    </recommendedName>
</protein>